<evidence type="ECO:0000313" key="2">
    <source>
        <dbReference type="EMBL" id="PBK85516.1"/>
    </source>
</evidence>
<keyword evidence="1" id="KW-0732">Signal</keyword>
<dbReference type="InParanoid" id="A0A2H3DDF5"/>
<organism evidence="2 3">
    <name type="scientific">Armillaria gallica</name>
    <name type="common">Bulbous honey fungus</name>
    <name type="synonym">Armillaria bulbosa</name>
    <dbReference type="NCBI Taxonomy" id="47427"/>
    <lineage>
        <taxon>Eukaryota</taxon>
        <taxon>Fungi</taxon>
        <taxon>Dikarya</taxon>
        <taxon>Basidiomycota</taxon>
        <taxon>Agaricomycotina</taxon>
        <taxon>Agaricomycetes</taxon>
        <taxon>Agaricomycetidae</taxon>
        <taxon>Agaricales</taxon>
        <taxon>Marasmiineae</taxon>
        <taxon>Physalacriaceae</taxon>
        <taxon>Armillaria</taxon>
    </lineage>
</organism>
<name>A0A2H3DDF5_ARMGA</name>
<dbReference type="AlphaFoldDB" id="A0A2H3DDF5"/>
<gene>
    <name evidence="2" type="ORF">ARMGADRAFT_558142</name>
</gene>
<dbReference type="EMBL" id="KZ293690">
    <property type="protein sequence ID" value="PBK85516.1"/>
    <property type="molecule type" value="Genomic_DNA"/>
</dbReference>
<dbReference type="Proteomes" id="UP000217790">
    <property type="component" value="Unassembled WGS sequence"/>
</dbReference>
<keyword evidence="3" id="KW-1185">Reference proteome</keyword>
<reference evidence="3" key="1">
    <citation type="journal article" date="2017" name="Nat. Ecol. Evol.">
        <title>Genome expansion and lineage-specific genetic innovations in the forest pathogenic fungi Armillaria.</title>
        <authorList>
            <person name="Sipos G."/>
            <person name="Prasanna A.N."/>
            <person name="Walter M.C."/>
            <person name="O'Connor E."/>
            <person name="Balint B."/>
            <person name="Krizsan K."/>
            <person name="Kiss B."/>
            <person name="Hess J."/>
            <person name="Varga T."/>
            <person name="Slot J."/>
            <person name="Riley R."/>
            <person name="Boka B."/>
            <person name="Rigling D."/>
            <person name="Barry K."/>
            <person name="Lee J."/>
            <person name="Mihaltcheva S."/>
            <person name="LaButti K."/>
            <person name="Lipzen A."/>
            <person name="Waldron R."/>
            <person name="Moloney N.M."/>
            <person name="Sperisen C."/>
            <person name="Kredics L."/>
            <person name="Vagvoelgyi C."/>
            <person name="Patrignani A."/>
            <person name="Fitzpatrick D."/>
            <person name="Nagy I."/>
            <person name="Doyle S."/>
            <person name="Anderson J.B."/>
            <person name="Grigoriev I.V."/>
            <person name="Gueldener U."/>
            <person name="Muensterkoetter M."/>
            <person name="Nagy L.G."/>
        </authorList>
    </citation>
    <scope>NUCLEOTIDE SEQUENCE [LARGE SCALE GENOMIC DNA]</scope>
    <source>
        <strain evidence="3">Ar21-2</strain>
    </source>
</reference>
<feature type="chain" id="PRO_5013823471" evidence="1">
    <location>
        <begin position="18"/>
        <end position="101"/>
    </location>
</feature>
<protein>
    <submittedName>
        <fullName evidence="2">Uncharacterized protein</fullName>
    </submittedName>
</protein>
<sequence length="101" mass="11324">MLILMILLAGAITLVSALSFLIKFEGGLTCQPIGQSLGTSSLPLLRHIFLLSLTIYERRVGKYIRQWAFPCFPSMRLALCTPFLFTEPTCTPSFLHYPDIT</sequence>
<accession>A0A2H3DDF5</accession>
<evidence type="ECO:0000256" key="1">
    <source>
        <dbReference type="SAM" id="SignalP"/>
    </source>
</evidence>
<evidence type="ECO:0000313" key="3">
    <source>
        <dbReference type="Proteomes" id="UP000217790"/>
    </source>
</evidence>
<feature type="signal peptide" evidence="1">
    <location>
        <begin position="1"/>
        <end position="17"/>
    </location>
</feature>
<proteinExistence type="predicted"/>